<dbReference type="EMBL" id="CP026309">
    <property type="protein sequence ID" value="AUV81316.1"/>
    <property type="molecule type" value="Genomic_DNA"/>
</dbReference>
<dbReference type="AlphaFoldDB" id="A0A2I8VHA5"/>
<dbReference type="Gene3D" id="1.20.120.1200">
    <property type="entry name" value="NADH-ubiquinone/plastoquinone oxidoreductase chain 6, subunit NuoJ"/>
    <property type="match status" value="1"/>
</dbReference>
<dbReference type="RefSeq" id="WP_103425004.1">
    <property type="nucleotide sequence ID" value="NZ_CP026309.1"/>
</dbReference>
<evidence type="ECO:0000313" key="4">
    <source>
        <dbReference type="Proteomes" id="UP000236584"/>
    </source>
</evidence>
<keyword evidence="2" id="KW-0472">Membrane</keyword>
<feature type="transmembrane region" description="Helical" evidence="2">
    <location>
        <begin position="12"/>
        <end position="33"/>
    </location>
</feature>
<reference evidence="3 4" key="1">
    <citation type="submission" date="2018-01" db="EMBL/GenBank/DDBJ databases">
        <title>Complete genome sequence of Salinigranum rubrum GX10T, an extremely halophilic archaeon isolated from a marine solar saltern.</title>
        <authorList>
            <person name="Han S."/>
        </authorList>
    </citation>
    <scope>NUCLEOTIDE SEQUENCE [LARGE SCALE GENOMIC DNA]</scope>
    <source>
        <strain evidence="3 4">GX10</strain>
    </source>
</reference>
<dbReference type="OrthoDB" id="342625at2157"/>
<evidence type="ECO:0000256" key="1">
    <source>
        <dbReference type="SAM" id="MobiDB-lite"/>
    </source>
</evidence>
<organism evidence="3 4">
    <name type="scientific">Salinigranum rubrum</name>
    <dbReference type="NCBI Taxonomy" id="755307"/>
    <lineage>
        <taxon>Archaea</taxon>
        <taxon>Methanobacteriati</taxon>
        <taxon>Methanobacteriota</taxon>
        <taxon>Stenosarchaea group</taxon>
        <taxon>Halobacteria</taxon>
        <taxon>Halobacteriales</taxon>
        <taxon>Haloferacaceae</taxon>
        <taxon>Salinigranum</taxon>
    </lineage>
</organism>
<accession>A0A2I8VHA5</accession>
<feature type="transmembrane region" description="Helical" evidence="2">
    <location>
        <begin position="70"/>
        <end position="92"/>
    </location>
</feature>
<feature type="region of interest" description="Disordered" evidence="1">
    <location>
        <begin position="115"/>
        <end position="140"/>
    </location>
</feature>
<dbReference type="Proteomes" id="UP000236584">
    <property type="component" value="Chromosome"/>
</dbReference>
<evidence type="ECO:0000256" key="2">
    <source>
        <dbReference type="SAM" id="Phobius"/>
    </source>
</evidence>
<keyword evidence="2" id="KW-0812">Transmembrane</keyword>
<name>A0A2I8VHA5_9EURY</name>
<keyword evidence="2" id="KW-1133">Transmembrane helix</keyword>
<dbReference type="KEGG" id="srub:C2R22_06250"/>
<proteinExistence type="predicted"/>
<gene>
    <name evidence="3" type="ORF">C2R22_06250</name>
</gene>
<dbReference type="GeneID" id="35591674"/>
<dbReference type="InterPro" id="IPR042106">
    <property type="entry name" value="Nuo/plastoQ_OxRdtase_6_NuoJ"/>
</dbReference>
<sequence>MKPTTRPELDLGSHLVPGLAAVVLFAVMAVAFLNAQFPEPQGFPADASITASIGYAMFNLDFGGVPSESLLVAFEIIDLVLVAALVGAVLLARRENEGRNVSLLTDGGRELKRTLLGEDGDEGTDADAGTDVGADAGGDR</sequence>
<evidence type="ECO:0000313" key="3">
    <source>
        <dbReference type="EMBL" id="AUV81316.1"/>
    </source>
</evidence>
<keyword evidence="4" id="KW-1185">Reference proteome</keyword>
<protein>
    <submittedName>
        <fullName evidence="3">Proton-conducting membrane transporter</fullName>
    </submittedName>
</protein>